<dbReference type="InterPro" id="IPR011335">
    <property type="entry name" value="Restrct_endonuc-II-like"/>
</dbReference>
<dbReference type="Gene3D" id="3.90.1570.10">
    <property type="entry name" value="tt1808, chain A"/>
    <property type="match status" value="1"/>
</dbReference>
<protein>
    <recommendedName>
        <fullName evidence="1">Putative restriction endonuclease domain-containing protein</fullName>
    </recommendedName>
</protein>
<organism evidence="2 3">
    <name type="scientific">Planktothrix agardhii CCAP 1459/11A</name>
    <dbReference type="NCBI Taxonomy" id="282420"/>
    <lineage>
        <taxon>Bacteria</taxon>
        <taxon>Bacillati</taxon>
        <taxon>Cyanobacteriota</taxon>
        <taxon>Cyanophyceae</taxon>
        <taxon>Oscillatoriophycideae</taxon>
        <taxon>Oscillatoriales</taxon>
        <taxon>Microcoleaceae</taxon>
        <taxon>Planktothrix</taxon>
    </lineage>
</organism>
<evidence type="ECO:0000313" key="2">
    <source>
        <dbReference type="EMBL" id="GDZ92389.1"/>
    </source>
</evidence>
<dbReference type="PANTHER" id="PTHR34107">
    <property type="entry name" value="SLL0198 PROTEIN-RELATED"/>
    <property type="match status" value="1"/>
</dbReference>
<gene>
    <name evidence="2" type="ORF">PA905_00840</name>
</gene>
<dbReference type="PANTHER" id="PTHR34107:SF7">
    <property type="entry name" value="SLR2092 PROTEIN"/>
    <property type="match status" value="1"/>
</dbReference>
<dbReference type="EMBL" id="BJCD01000027">
    <property type="protein sequence ID" value="GDZ92389.1"/>
    <property type="molecule type" value="Genomic_DNA"/>
</dbReference>
<reference evidence="3" key="1">
    <citation type="submission" date="2019-02" db="EMBL/GenBank/DDBJ databases">
        <title>Draft genome sequence of Planktothrix agardhii NIES-905.</title>
        <authorList>
            <person name="Yamaguchi H."/>
            <person name="Suzuki S."/>
            <person name="Kawachi M."/>
        </authorList>
    </citation>
    <scope>NUCLEOTIDE SEQUENCE [LARGE SCALE GENOMIC DNA]</scope>
    <source>
        <strain evidence="3">CCAP 1459/11A</strain>
    </source>
</reference>
<proteinExistence type="predicted"/>
<comment type="caution">
    <text evidence="2">The sequence shown here is derived from an EMBL/GenBank/DDBJ whole genome shotgun (WGS) entry which is preliminary data.</text>
</comment>
<dbReference type="InterPro" id="IPR012296">
    <property type="entry name" value="Nuclease_put_TT1808"/>
</dbReference>
<dbReference type="Proteomes" id="UP000299794">
    <property type="component" value="Unassembled WGS sequence"/>
</dbReference>
<feature type="domain" description="Putative restriction endonuclease" evidence="1">
    <location>
        <begin position="18"/>
        <end position="188"/>
    </location>
</feature>
<dbReference type="RefSeq" id="WP_027255152.1">
    <property type="nucleotide sequence ID" value="NZ_BJCD01000027.1"/>
</dbReference>
<dbReference type="Pfam" id="PF05685">
    <property type="entry name" value="Uma2"/>
    <property type="match status" value="1"/>
</dbReference>
<dbReference type="CDD" id="cd06260">
    <property type="entry name" value="DUF820-like"/>
    <property type="match status" value="1"/>
</dbReference>
<sequence>MVEILTLNLPSIHTLTDEQFFELCSENRDLQFEKTADGVLIIMPPTGGETGRRNVSILFQLETWSQQDKTGVTFDSSTCFKLPNGANRSPDGSWIQLERWQQLTPEAREKFPPICPDFVIELRSKTDSLTTLQNKMKEYQQNGVGLGWLIDPIQKKVEIYRINQPIEILQNPDQLSGENILKGFILDLNPIFNLNN</sequence>
<evidence type="ECO:0000313" key="3">
    <source>
        <dbReference type="Proteomes" id="UP000299794"/>
    </source>
</evidence>
<dbReference type="AlphaFoldDB" id="A0A4V0XU28"/>
<dbReference type="SUPFAM" id="SSF52980">
    <property type="entry name" value="Restriction endonuclease-like"/>
    <property type="match status" value="1"/>
</dbReference>
<accession>A0A4V0XU28</accession>
<dbReference type="InterPro" id="IPR008538">
    <property type="entry name" value="Uma2"/>
</dbReference>
<evidence type="ECO:0000259" key="1">
    <source>
        <dbReference type="Pfam" id="PF05685"/>
    </source>
</evidence>
<name>A0A4V0XU28_PLAAG</name>